<organism evidence="1 2">
    <name type="scientific">Pantoea phytobeneficialis</name>
    <dbReference type="NCBI Taxonomy" id="2052056"/>
    <lineage>
        <taxon>Bacteria</taxon>
        <taxon>Pseudomonadati</taxon>
        <taxon>Pseudomonadota</taxon>
        <taxon>Gammaproteobacteria</taxon>
        <taxon>Enterobacterales</taxon>
        <taxon>Erwiniaceae</taxon>
        <taxon>Pantoea</taxon>
    </lineage>
</organism>
<dbReference type="Proteomes" id="UP000424872">
    <property type="component" value="Chromosome"/>
</dbReference>
<evidence type="ECO:0000313" key="1">
    <source>
        <dbReference type="EMBL" id="QGR07804.1"/>
    </source>
</evidence>
<sequence length="142" mass="15890">MVFVVMLVTSVIMTYLFFRSWNNASPATPEAAEYQLESFSVNTCHFEEKKITVTGWAFVPGNTKVLNRIYAKEKNGEWIELMSSTVVRKIDDSAPSIPSNHDKSGFIATRSGFLSRSSFTHDIMIISMDSKGAGHAAKYHCK</sequence>
<accession>A0AAP9H756</accession>
<dbReference type="AlphaFoldDB" id="A0AAP9H756"/>
<gene>
    <name evidence="1" type="ORF">CTZ24_15795</name>
</gene>
<dbReference type="EMBL" id="CP024636">
    <property type="protein sequence ID" value="QGR07804.1"/>
    <property type="molecule type" value="Genomic_DNA"/>
</dbReference>
<reference evidence="2" key="1">
    <citation type="submission" date="2017-11" db="EMBL/GenBank/DDBJ databases">
        <title>Genome sequence of Pantoea sp. MSR2.</title>
        <authorList>
            <person name="Nascimento F.X."/>
        </authorList>
    </citation>
    <scope>NUCLEOTIDE SEQUENCE [LARGE SCALE GENOMIC DNA]</scope>
    <source>
        <strain evidence="2">MSR2</strain>
    </source>
</reference>
<evidence type="ECO:0000313" key="2">
    <source>
        <dbReference type="Proteomes" id="UP000424872"/>
    </source>
</evidence>
<proteinExistence type="predicted"/>
<name>A0AAP9H756_9GAMM</name>
<dbReference type="KEGG" id="ppho:CTZ24_15795"/>
<protein>
    <submittedName>
        <fullName evidence="1">Uncharacterized protein</fullName>
    </submittedName>
</protein>